<evidence type="ECO:0000313" key="1">
    <source>
        <dbReference type="EMBL" id="KYQ50047.1"/>
    </source>
</evidence>
<sequence length="208" mass="23273">MAKQNTSHPGPSALNSQDRCCHRKSFSLRYEIRPYIPLPWICYACHRVGHVSAACKSTPRCLHCGNDKHNEASVRQIQDEAPKCINCQGDHWTNDRTCPVITKQRAIVSMTVIENISIIDAKNRIENNPLTSSSFPSTNLSMNNSNFPTLPRSKEGMFVNTNRFDPLGAEEIENEFSTCAEAARSVLRSHVARSRDVIYKQSAGPCLP</sequence>
<name>A0A151WQG8_9HYME</name>
<dbReference type="Proteomes" id="UP000075809">
    <property type="component" value="Unassembled WGS sequence"/>
</dbReference>
<evidence type="ECO:0008006" key="3">
    <source>
        <dbReference type="Google" id="ProtNLM"/>
    </source>
</evidence>
<accession>A0A151WQG8</accession>
<gene>
    <name evidence="1" type="ORF">ALC60_10872</name>
</gene>
<dbReference type="AlphaFoldDB" id="A0A151WQG8"/>
<reference evidence="1 2" key="1">
    <citation type="submission" date="2015-09" db="EMBL/GenBank/DDBJ databases">
        <title>Trachymyrmex zeteki WGS genome.</title>
        <authorList>
            <person name="Nygaard S."/>
            <person name="Hu H."/>
            <person name="Boomsma J."/>
            <person name="Zhang G."/>
        </authorList>
    </citation>
    <scope>NUCLEOTIDE SEQUENCE [LARGE SCALE GENOMIC DNA]</scope>
    <source>
        <strain evidence="1">Tzet28-1</strain>
        <tissue evidence="1">Whole body</tissue>
    </source>
</reference>
<organism evidence="1 2">
    <name type="scientific">Mycetomoellerius zeteki</name>
    <dbReference type="NCBI Taxonomy" id="64791"/>
    <lineage>
        <taxon>Eukaryota</taxon>
        <taxon>Metazoa</taxon>
        <taxon>Ecdysozoa</taxon>
        <taxon>Arthropoda</taxon>
        <taxon>Hexapoda</taxon>
        <taxon>Insecta</taxon>
        <taxon>Pterygota</taxon>
        <taxon>Neoptera</taxon>
        <taxon>Endopterygota</taxon>
        <taxon>Hymenoptera</taxon>
        <taxon>Apocrita</taxon>
        <taxon>Aculeata</taxon>
        <taxon>Formicoidea</taxon>
        <taxon>Formicidae</taxon>
        <taxon>Myrmicinae</taxon>
        <taxon>Mycetomoellerius</taxon>
    </lineage>
</organism>
<keyword evidence="2" id="KW-1185">Reference proteome</keyword>
<dbReference type="EMBL" id="KQ982842">
    <property type="protein sequence ID" value="KYQ50047.1"/>
    <property type="molecule type" value="Genomic_DNA"/>
</dbReference>
<proteinExistence type="predicted"/>
<protein>
    <recommendedName>
        <fullName evidence="3">CCHC-type domain-containing protein</fullName>
    </recommendedName>
</protein>
<dbReference type="STRING" id="64791.A0A151WQG8"/>
<evidence type="ECO:0000313" key="2">
    <source>
        <dbReference type="Proteomes" id="UP000075809"/>
    </source>
</evidence>